<dbReference type="EMBL" id="CP001016">
    <property type="protein sequence ID" value="ACB96536.1"/>
    <property type="molecule type" value="Genomic_DNA"/>
</dbReference>
<dbReference type="KEGG" id="bid:Bind_2969"/>
<proteinExistence type="predicted"/>
<dbReference type="InterPro" id="IPR010538">
    <property type="entry name" value="DHOR"/>
</dbReference>
<keyword evidence="2 4" id="KW-0479">Metal-binding</keyword>
<dbReference type="STRING" id="395963.Bind_2969"/>
<dbReference type="Proteomes" id="UP000001695">
    <property type="component" value="Chromosome"/>
</dbReference>
<dbReference type="PANTHER" id="PTHR30600">
    <property type="entry name" value="CYTOCHROME C PEROXIDASE-RELATED"/>
    <property type="match status" value="1"/>
</dbReference>
<organism evidence="7 8">
    <name type="scientific">Beijerinckia indica subsp. indica (strain ATCC 9039 / DSM 1715 / NCIMB 8712)</name>
    <dbReference type="NCBI Taxonomy" id="395963"/>
    <lineage>
        <taxon>Bacteria</taxon>
        <taxon>Pseudomonadati</taxon>
        <taxon>Pseudomonadota</taxon>
        <taxon>Alphaproteobacteria</taxon>
        <taxon>Hyphomicrobiales</taxon>
        <taxon>Beijerinckiaceae</taxon>
        <taxon>Beijerinckia</taxon>
    </lineage>
</organism>
<reference evidence="7 8" key="2">
    <citation type="journal article" date="2010" name="J. Bacteriol.">
        <title>Complete genome sequence of Beijerinckia indica subsp. indica.</title>
        <authorList>
            <person name="Tamas I."/>
            <person name="Dedysh S.N."/>
            <person name="Liesack W."/>
            <person name="Stott M.B."/>
            <person name="Alam M."/>
            <person name="Murrell J.C."/>
            <person name="Dunfield P.F."/>
        </authorList>
    </citation>
    <scope>NUCLEOTIDE SEQUENCE [LARGE SCALE GENOMIC DNA]</scope>
    <source>
        <strain evidence="8">ATCC 9039 / DSM 1715 / NCIMB 8712</strain>
    </source>
</reference>
<dbReference type="GO" id="GO:0009055">
    <property type="term" value="F:electron transfer activity"/>
    <property type="evidence" value="ECO:0007669"/>
    <property type="project" value="InterPro"/>
</dbReference>
<dbReference type="PROSITE" id="PS51007">
    <property type="entry name" value="CYTC"/>
    <property type="match status" value="2"/>
</dbReference>
<dbReference type="Gene3D" id="1.10.760.10">
    <property type="entry name" value="Cytochrome c-like domain"/>
    <property type="match status" value="1"/>
</dbReference>
<feature type="domain" description="Cytochrome c" evidence="6">
    <location>
        <begin position="55"/>
        <end position="314"/>
    </location>
</feature>
<name>B2IKZ6_BEII9</name>
<keyword evidence="8" id="KW-1185">Reference proteome</keyword>
<dbReference type="GO" id="GO:0020037">
    <property type="term" value="F:heme binding"/>
    <property type="evidence" value="ECO:0007669"/>
    <property type="project" value="InterPro"/>
</dbReference>
<dbReference type="eggNOG" id="COG3488">
    <property type="taxonomic scope" value="Bacteria"/>
</dbReference>
<evidence type="ECO:0000259" key="6">
    <source>
        <dbReference type="PROSITE" id="PS51007"/>
    </source>
</evidence>
<dbReference type="SUPFAM" id="SSF46626">
    <property type="entry name" value="Cytochrome c"/>
    <property type="match status" value="1"/>
</dbReference>
<dbReference type="HOGENOM" id="CLU_033900_1_0_5"/>
<dbReference type="GO" id="GO:0004130">
    <property type="term" value="F:cytochrome-c peroxidase activity"/>
    <property type="evidence" value="ECO:0007669"/>
    <property type="project" value="TreeGrafter"/>
</dbReference>
<evidence type="ECO:0000313" key="7">
    <source>
        <dbReference type="EMBL" id="ACB96536.1"/>
    </source>
</evidence>
<reference evidence="8" key="1">
    <citation type="submission" date="2008-03" db="EMBL/GenBank/DDBJ databases">
        <title>Complete sequence of chromosome of Beijerinckia indica subsp. indica ATCC 9039.</title>
        <authorList>
            <consortium name="US DOE Joint Genome Institute"/>
            <person name="Copeland A."/>
            <person name="Lucas S."/>
            <person name="Lapidus A."/>
            <person name="Glavina del Rio T."/>
            <person name="Dalin E."/>
            <person name="Tice H."/>
            <person name="Bruce D."/>
            <person name="Goodwin L."/>
            <person name="Pitluck S."/>
            <person name="LaButti K."/>
            <person name="Schmutz J."/>
            <person name="Larimer F."/>
            <person name="Land M."/>
            <person name="Hauser L."/>
            <person name="Kyrpides N."/>
            <person name="Mikhailova N."/>
            <person name="Dunfield P.F."/>
            <person name="Dedysh S.N."/>
            <person name="Liesack W."/>
            <person name="Saw J.H."/>
            <person name="Alam M."/>
            <person name="Chen Y."/>
            <person name="Murrell J.C."/>
            <person name="Richardson P."/>
        </authorList>
    </citation>
    <scope>NUCLEOTIDE SEQUENCE [LARGE SCALE GENOMIC DNA]</scope>
    <source>
        <strain evidence="8">ATCC 9039 / DSM 1715 / NCIMB 8712</strain>
    </source>
</reference>
<dbReference type="AlphaFoldDB" id="B2IKZ6"/>
<evidence type="ECO:0000256" key="3">
    <source>
        <dbReference type="ARBA" id="ARBA00023004"/>
    </source>
</evidence>
<evidence type="ECO:0000256" key="5">
    <source>
        <dbReference type="SAM" id="SignalP"/>
    </source>
</evidence>
<dbReference type="PIRSF" id="PIRSF028099">
    <property type="entry name" value="DUF1111"/>
    <property type="match status" value="1"/>
</dbReference>
<sequence length="456" mass="49443">MKHRFLRGLAGLFAGQGLLVALAAAASGSLPYETPSHGRAPYSHPLPGLTQEEKARFARGDLLFHMAWVPSPSDDQPDFQGLGPLFNQLSCIACHVKNGRGAPPEGMEPLRSMIVRLSRSGQDAHGGPLPHEAYGLQLNPRALPGVLAEGEASLHWETRRVRFNDDTEVELRRPILHWQALNLGPIDAETLVSLRNAQPLVGLGLLEAVPETEILHLAEAQKQAGGPVHGMPNQVWDFASGRLQLGRFGQKANQPSLQQQIASAFAEDLGVTSMLQPRESCTPAETACLDRLSPSPELSDADLDAITTFLREAAVPARRNQDDADVIEGTHLFETIGCGQCHTDTLHLGPAAPLPNLKGAAIHPFTDLLLHDMGEGLADGRPDFAANGRQWRTPPLWGLGVLRQTGQTENYLHDGRARTLSEAILWHGGEAETAREAFRMLPASERQALLTFLNSL</sequence>
<evidence type="ECO:0000256" key="2">
    <source>
        <dbReference type="ARBA" id="ARBA00022723"/>
    </source>
</evidence>
<gene>
    <name evidence="7" type="ordered locus">Bind_2969</name>
</gene>
<evidence type="ECO:0000256" key="1">
    <source>
        <dbReference type="ARBA" id="ARBA00022617"/>
    </source>
</evidence>
<evidence type="ECO:0000256" key="4">
    <source>
        <dbReference type="PROSITE-ProRule" id="PRU00433"/>
    </source>
</evidence>
<keyword evidence="5" id="KW-0732">Signal</keyword>
<keyword evidence="1 4" id="KW-0349">Heme</keyword>
<dbReference type="OrthoDB" id="9805202at2"/>
<feature type="signal peptide" evidence="5">
    <location>
        <begin position="1"/>
        <end position="23"/>
    </location>
</feature>
<feature type="domain" description="Cytochrome c" evidence="6">
    <location>
        <begin position="324"/>
        <end position="456"/>
    </location>
</feature>
<accession>B2IKZ6</accession>
<dbReference type="InterPro" id="IPR051395">
    <property type="entry name" value="Cytochrome_c_Peroxidase/MauG"/>
</dbReference>
<dbReference type="GO" id="GO:0046872">
    <property type="term" value="F:metal ion binding"/>
    <property type="evidence" value="ECO:0007669"/>
    <property type="project" value="UniProtKB-KW"/>
</dbReference>
<dbReference type="RefSeq" id="WP_012385886.1">
    <property type="nucleotide sequence ID" value="NC_010581.1"/>
</dbReference>
<dbReference type="Pfam" id="PF06537">
    <property type="entry name" value="DHOR"/>
    <property type="match status" value="1"/>
</dbReference>
<dbReference type="InterPro" id="IPR036909">
    <property type="entry name" value="Cyt_c-like_dom_sf"/>
</dbReference>
<evidence type="ECO:0000313" key="8">
    <source>
        <dbReference type="Proteomes" id="UP000001695"/>
    </source>
</evidence>
<feature type="chain" id="PRO_5002777185" description="Cytochrome c domain-containing protein" evidence="5">
    <location>
        <begin position="24"/>
        <end position="456"/>
    </location>
</feature>
<protein>
    <recommendedName>
        <fullName evidence="6">Cytochrome c domain-containing protein</fullName>
    </recommendedName>
</protein>
<dbReference type="PANTHER" id="PTHR30600:SF4">
    <property type="entry name" value="CYTOCHROME C DOMAIN-CONTAINING PROTEIN"/>
    <property type="match status" value="1"/>
</dbReference>
<dbReference type="InterPro" id="IPR009056">
    <property type="entry name" value="Cyt_c-like_dom"/>
</dbReference>
<keyword evidence="3 4" id="KW-0408">Iron</keyword>